<dbReference type="Proteomes" id="UP001221757">
    <property type="component" value="Unassembled WGS sequence"/>
</dbReference>
<name>A0AAD7CTE5_MYCRO</name>
<protein>
    <submittedName>
        <fullName evidence="1">Uncharacterized protein</fullName>
    </submittedName>
</protein>
<keyword evidence="2" id="KW-1185">Reference proteome</keyword>
<accession>A0AAD7CTE5</accession>
<comment type="caution">
    <text evidence="1">The sequence shown here is derived from an EMBL/GenBank/DDBJ whole genome shotgun (WGS) entry which is preliminary data.</text>
</comment>
<dbReference type="EMBL" id="JARKIE010000244">
    <property type="protein sequence ID" value="KAJ7662262.1"/>
    <property type="molecule type" value="Genomic_DNA"/>
</dbReference>
<evidence type="ECO:0000313" key="1">
    <source>
        <dbReference type="EMBL" id="KAJ7662262.1"/>
    </source>
</evidence>
<proteinExistence type="predicted"/>
<evidence type="ECO:0000313" key="2">
    <source>
        <dbReference type="Proteomes" id="UP001221757"/>
    </source>
</evidence>
<organism evidence="1 2">
    <name type="scientific">Mycena rosella</name>
    <name type="common">Pink bonnet</name>
    <name type="synonym">Agaricus rosellus</name>
    <dbReference type="NCBI Taxonomy" id="1033263"/>
    <lineage>
        <taxon>Eukaryota</taxon>
        <taxon>Fungi</taxon>
        <taxon>Dikarya</taxon>
        <taxon>Basidiomycota</taxon>
        <taxon>Agaricomycotina</taxon>
        <taxon>Agaricomycetes</taxon>
        <taxon>Agaricomycetidae</taxon>
        <taxon>Agaricales</taxon>
        <taxon>Marasmiineae</taxon>
        <taxon>Mycenaceae</taxon>
        <taxon>Mycena</taxon>
    </lineage>
</organism>
<reference evidence="1" key="1">
    <citation type="submission" date="2023-03" db="EMBL/GenBank/DDBJ databases">
        <title>Massive genome expansion in bonnet fungi (Mycena s.s.) driven by repeated elements and novel gene families across ecological guilds.</title>
        <authorList>
            <consortium name="Lawrence Berkeley National Laboratory"/>
            <person name="Harder C.B."/>
            <person name="Miyauchi S."/>
            <person name="Viragh M."/>
            <person name="Kuo A."/>
            <person name="Thoen E."/>
            <person name="Andreopoulos B."/>
            <person name="Lu D."/>
            <person name="Skrede I."/>
            <person name="Drula E."/>
            <person name="Henrissat B."/>
            <person name="Morin E."/>
            <person name="Kohler A."/>
            <person name="Barry K."/>
            <person name="LaButti K."/>
            <person name="Morin E."/>
            <person name="Salamov A."/>
            <person name="Lipzen A."/>
            <person name="Mereny Z."/>
            <person name="Hegedus B."/>
            <person name="Baldrian P."/>
            <person name="Stursova M."/>
            <person name="Weitz H."/>
            <person name="Taylor A."/>
            <person name="Grigoriev I.V."/>
            <person name="Nagy L.G."/>
            <person name="Martin F."/>
            <person name="Kauserud H."/>
        </authorList>
    </citation>
    <scope>NUCLEOTIDE SEQUENCE</scope>
    <source>
        <strain evidence="1">CBHHK067</strain>
    </source>
</reference>
<sequence>MSSPRRRGTRIALAVLSLAALICLWLTWDSIRSLHLTLTSRLTQHSPTLVLPLPTPSLTNNNLTYPRRPPETLSSAQAREHIDRLNAIREIAFSPHSKFMQAHNLENVDRLLQYLSRAEAGEPLPPPRVVLSSWHFQPTCYEESSNGEVQWMRPILDLMREQDIFIIYAAFPDKSFRKDFKLLGNDLITHTWIDDEHLIWCFQDPVNCIQSPENPDGVPLWKMFAFTFWGSLRKSGKWLPPTAGNVSWSFNPLGAEWNLVPYQMPDGHFFLGYHYERCYALEYVPFAQRPDQIVILAKKSEYFHNQVLFFDQSSFYARLKNVTNYNIITNARVEDGFPIPDGLSSVGLLLPTEYDIQLANTKALLGIGSPLISPTPYASLCRGVPVVLPYRSDTGCPARPGPDEYCGFYGDIHQHGPAASLGEPYIYTVDITAPIEEAMKTIDRAANTPIEPFEPEEMKLTSLRRRLLDYFDIDWEAHGRAKGLGTAELALPPWLIEWSRRSPDPTLK</sequence>
<dbReference type="AlphaFoldDB" id="A0AAD7CTE5"/>
<gene>
    <name evidence="1" type="ORF">B0H17DRAFT_1185094</name>
</gene>